<evidence type="ECO:0000313" key="1">
    <source>
        <dbReference type="EMBL" id="OAF65799.1"/>
    </source>
</evidence>
<feature type="non-terminal residue" evidence="1">
    <location>
        <position position="1"/>
    </location>
</feature>
<dbReference type="AlphaFoldDB" id="A0A177AUX8"/>
<organism evidence="1 2">
    <name type="scientific">Intoshia linei</name>
    <dbReference type="NCBI Taxonomy" id="1819745"/>
    <lineage>
        <taxon>Eukaryota</taxon>
        <taxon>Metazoa</taxon>
        <taxon>Spiralia</taxon>
        <taxon>Lophotrochozoa</taxon>
        <taxon>Mesozoa</taxon>
        <taxon>Orthonectida</taxon>
        <taxon>Rhopaluridae</taxon>
        <taxon>Intoshia</taxon>
    </lineage>
</organism>
<evidence type="ECO:0000313" key="2">
    <source>
        <dbReference type="Proteomes" id="UP000078046"/>
    </source>
</evidence>
<dbReference type="EMBL" id="LWCA01001143">
    <property type="protein sequence ID" value="OAF65799.1"/>
    <property type="molecule type" value="Genomic_DNA"/>
</dbReference>
<sequence length="137" mass="15987">QCSMEFESYKSVVSIDFRYSANRVGRVLHIYCRHIRSLLVECYRIRKHCFIITVPLFSRDKSSILYFATKVLEDSSVWNGSRLCRYKADKVPNSILDDVIDQTEMIGEDTVKSTVPSERPKRNAKLPIRFGNDYILE</sequence>
<gene>
    <name evidence="1" type="ORF">A3Q56_06469</name>
</gene>
<dbReference type="Proteomes" id="UP000078046">
    <property type="component" value="Unassembled WGS sequence"/>
</dbReference>
<name>A0A177AUX8_9BILA</name>
<keyword evidence="2" id="KW-1185">Reference proteome</keyword>
<proteinExistence type="predicted"/>
<accession>A0A177AUX8</accession>
<reference evidence="1 2" key="1">
    <citation type="submission" date="2016-04" db="EMBL/GenBank/DDBJ databases">
        <title>The genome of Intoshia linei affirms orthonectids as highly simplified spiralians.</title>
        <authorList>
            <person name="Mikhailov K.V."/>
            <person name="Slusarev G.S."/>
            <person name="Nikitin M.A."/>
            <person name="Logacheva M.D."/>
            <person name="Penin A."/>
            <person name="Aleoshin V."/>
            <person name="Panchin Y.V."/>
        </authorList>
    </citation>
    <scope>NUCLEOTIDE SEQUENCE [LARGE SCALE GENOMIC DNA]</scope>
    <source>
        <strain evidence="1">Intl2013</strain>
        <tissue evidence="1">Whole animal</tissue>
    </source>
</reference>
<protein>
    <submittedName>
        <fullName evidence="1">Uncharacterized protein</fullName>
    </submittedName>
</protein>
<comment type="caution">
    <text evidence="1">The sequence shown here is derived from an EMBL/GenBank/DDBJ whole genome shotgun (WGS) entry which is preliminary data.</text>
</comment>